<evidence type="ECO:0000256" key="1">
    <source>
        <dbReference type="ARBA" id="ARBA00004251"/>
    </source>
</evidence>
<gene>
    <name evidence="16" type="ORF">RIF29_36039</name>
</gene>
<keyword evidence="6 13" id="KW-0732">Signal</keyword>
<evidence type="ECO:0000313" key="16">
    <source>
        <dbReference type="EMBL" id="KAK7252229.1"/>
    </source>
</evidence>
<dbReference type="InterPro" id="IPR003591">
    <property type="entry name" value="Leu-rich_rpt_typical-subtyp"/>
</dbReference>
<dbReference type="InterPro" id="IPR013210">
    <property type="entry name" value="LRR_N_plant-typ"/>
</dbReference>
<evidence type="ECO:0000256" key="3">
    <source>
        <dbReference type="ARBA" id="ARBA00022475"/>
    </source>
</evidence>
<evidence type="ECO:0000256" key="12">
    <source>
        <dbReference type="SAM" id="Phobius"/>
    </source>
</evidence>
<dbReference type="InterPro" id="IPR001611">
    <property type="entry name" value="Leu-rich_rpt"/>
</dbReference>
<keyword evidence="4" id="KW-0433">Leucine-rich repeat</keyword>
<evidence type="ECO:0008006" key="18">
    <source>
        <dbReference type="Google" id="ProtNLM"/>
    </source>
</evidence>
<comment type="similarity">
    <text evidence="2">Belongs to the RLP family.</text>
</comment>
<keyword evidence="9 12" id="KW-0472">Membrane</keyword>
<sequence length="873" mass="98744">MMIIFLWFLCAATLIHGNMNAVCNEKDALVLSIFKQSIQDPYNSLSSWSLEQDCCNWRGVQCNNITGRVTMLQLRCRGYDYLNARCLFGAINFSLLLELEFLSFLDLSRNGFEVIDFESTLASFKNQSSREGKFSNLLYLDLSYNYYLQMDNLRWVSHLSSLKYLNLSGVHLNNETLWLQQISSASFVELRLSNCSLNGINPSHGYVNFTSLVLLDISQNYFNHEMPKWLFNISSRISHLDLSYNDLWGQLPASMLNFQHLNYLSLRENKLNGSIPKWIGQFQHLRYLDLSENLLSGPIPATIGNLSSLIYLVVNENPLNGSLPNDLGQLSKLEVLGIFNDYMSGNLTEKCLANLSNLKLLMISSFGFSINFGTHWKPPFQLEQIAMRHCKMGPEFPSWLYSQRSLSYLDISSTGLSFNAEGEFWSFVTKIDVLYLSNNSIRGDISTTLITSSIIELQSNNFSGGLPRLSPNTLSFNIANNSFSGPIHTLLCLNITQKHDLQILDMSHNLLSGEIPDCWVHFPSLTLLHMGSNNLSGKVPDSMGLLVNLRVLRLGNNSLSGNVPYSLKYCKFLWYLDLQFNEFTGIIPSWISHWSLQLFLLRSNKFSGNIPSHICQSSNLIVLDLANNRLSGPIPQCLYNITLMAINTQINLYWLANPYYGDYTTDLPLFVKGNENDYKHAIRIVRIVDFSSNDLSGSIPSELFSLIALQSLNLSHNHLTGNVSSDIGHMRFLESLDLSSNLLSGEIPQGMSSLSFLNHLNLSYNNFNGRIPLGTQLQSFEASSYTGNPRLCGPPLPNYCPQEDEPNGSTKSMEVKDGDEFKTSFQLGMGVGFASGFWVVCGTIFFIRRWRHAFFKTLDDLYVLIVMKSNRFF</sequence>
<accession>A0AAN9EAL8</accession>
<dbReference type="Pfam" id="PF08263">
    <property type="entry name" value="LRRNT_2"/>
    <property type="match status" value="1"/>
</dbReference>
<feature type="domain" description="Leucine-rich repeat-containing N-terminal plant-type" evidence="14">
    <location>
        <begin position="26"/>
        <end position="63"/>
    </location>
</feature>
<evidence type="ECO:0000256" key="13">
    <source>
        <dbReference type="SAM" id="SignalP"/>
    </source>
</evidence>
<dbReference type="Proteomes" id="UP001372338">
    <property type="component" value="Unassembled WGS sequence"/>
</dbReference>
<evidence type="ECO:0000256" key="7">
    <source>
        <dbReference type="ARBA" id="ARBA00022737"/>
    </source>
</evidence>
<dbReference type="InterPro" id="IPR055414">
    <property type="entry name" value="LRR_R13L4/SHOC2-like"/>
</dbReference>
<dbReference type="InterPro" id="IPR046956">
    <property type="entry name" value="RLP23-like"/>
</dbReference>
<proteinExistence type="inferred from homology"/>
<keyword evidence="10" id="KW-0675">Receptor</keyword>
<evidence type="ECO:0000259" key="14">
    <source>
        <dbReference type="Pfam" id="PF08263"/>
    </source>
</evidence>
<dbReference type="InterPro" id="IPR032675">
    <property type="entry name" value="LRR_dom_sf"/>
</dbReference>
<feature type="signal peptide" evidence="13">
    <location>
        <begin position="1"/>
        <end position="17"/>
    </location>
</feature>
<reference evidence="16 17" key="1">
    <citation type="submission" date="2024-01" db="EMBL/GenBank/DDBJ databases">
        <title>The genomes of 5 underutilized Papilionoideae crops provide insights into root nodulation and disease resistanc.</title>
        <authorList>
            <person name="Yuan L."/>
        </authorList>
    </citation>
    <scope>NUCLEOTIDE SEQUENCE [LARGE SCALE GENOMIC DNA]</scope>
    <source>
        <strain evidence="16">ZHUSHIDOU_FW_LH</strain>
        <tissue evidence="16">Leaf</tissue>
    </source>
</reference>
<keyword evidence="8 12" id="KW-1133">Transmembrane helix</keyword>
<dbReference type="PANTHER" id="PTHR48063">
    <property type="entry name" value="LRR RECEPTOR-LIKE KINASE"/>
    <property type="match status" value="1"/>
</dbReference>
<dbReference type="Pfam" id="PF00560">
    <property type="entry name" value="LRR_1"/>
    <property type="match status" value="6"/>
</dbReference>
<dbReference type="GO" id="GO:0005886">
    <property type="term" value="C:plasma membrane"/>
    <property type="evidence" value="ECO:0007669"/>
    <property type="project" value="UniProtKB-SubCell"/>
</dbReference>
<feature type="chain" id="PRO_5042926164" description="Leucine-rich repeat-containing N-terminal plant-type domain-containing protein" evidence="13">
    <location>
        <begin position="18"/>
        <end position="873"/>
    </location>
</feature>
<dbReference type="PANTHER" id="PTHR48063:SF98">
    <property type="entry name" value="LRR RECEPTOR-LIKE SERINE_THREONINE-PROTEIN KINASE FLS2"/>
    <property type="match status" value="1"/>
</dbReference>
<comment type="subcellular location">
    <subcellularLocation>
        <location evidence="1">Cell membrane</location>
        <topology evidence="1">Single-pass type I membrane protein</topology>
    </subcellularLocation>
</comment>
<protein>
    <recommendedName>
        <fullName evidence="18">Leucine-rich repeat-containing N-terminal plant-type domain-containing protein</fullName>
    </recommendedName>
</protein>
<dbReference type="SUPFAM" id="SSF52047">
    <property type="entry name" value="RNI-like"/>
    <property type="match status" value="1"/>
</dbReference>
<evidence type="ECO:0000313" key="17">
    <source>
        <dbReference type="Proteomes" id="UP001372338"/>
    </source>
</evidence>
<dbReference type="EMBL" id="JAYWIO010000007">
    <property type="protein sequence ID" value="KAK7252229.1"/>
    <property type="molecule type" value="Genomic_DNA"/>
</dbReference>
<feature type="domain" description="Disease resistance R13L4/SHOC-2-like LRR" evidence="15">
    <location>
        <begin position="236"/>
        <end position="412"/>
    </location>
</feature>
<organism evidence="16 17">
    <name type="scientific">Crotalaria pallida</name>
    <name type="common">Smooth rattlebox</name>
    <name type="synonym">Crotalaria striata</name>
    <dbReference type="NCBI Taxonomy" id="3830"/>
    <lineage>
        <taxon>Eukaryota</taxon>
        <taxon>Viridiplantae</taxon>
        <taxon>Streptophyta</taxon>
        <taxon>Embryophyta</taxon>
        <taxon>Tracheophyta</taxon>
        <taxon>Spermatophyta</taxon>
        <taxon>Magnoliopsida</taxon>
        <taxon>eudicotyledons</taxon>
        <taxon>Gunneridae</taxon>
        <taxon>Pentapetalae</taxon>
        <taxon>rosids</taxon>
        <taxon>fabids</taxon>
        <taxon>Fabales</taxon>
        <taxon>Fabaceae</taxon>
        <taxon>Papilionoideae</taxon>
        <taxon>50 kb inversion clade</taxon>
        <taxon>genistoids sensu lato</taxon>
        <taxon>core genistoids</taxon>
        <taxon>Crotalarieae</taxon>
        <taxon>Crotalaria</taxon>
    </lineage>
</organism>
<comment type="caution">
    <text evidence="16">The sequence shown here is derived from an EMBL/GenBank/DDBJ whole genome shotgun (WGS) entry which is preliminary data.</text>
</comment>
<dbReference type="FunFam" id="3.80.10.10:FF:000383">
    <property type="entry name" value="Leucine-rich repeat receptor protein kinase EMS1"/>
    <property type="match status" value="1"/>
</dbReference>
<dbReference type="SUPFAM" id="SSF52058">
    <property type="entry name" value="L domain-like"/>
    <property type="match status" value="2"/>
</dbReference>
<evidence type="ECO:0000256" key="8">
    <source>
        <dbReference type="ARBA" id="ARBA00022989"/>
    </source>
</evidence>
<evidence type="ECO:0000256" key="6">
    <source>
        <dbReference type="ARBA" id="ARBA00022729"/>
    </source>
</evidence>
<evidence type="ECO:0000259" key="15">
    <source>
        <dbReference type="Pfam" id="PF23598"/>
    </source>
</evidence>
<dbReference type="SMART" id="SM00369">
    <property type="entry name" value="LRR_TYP"/>
    <property type="match status" value="5"/>
</dbReference>
<evidence type="ECO:0000256" key="4">
    <source>
        <dbReference type="ARBA" id="ARBA00022614"/>
    </source>
</evidence>
<name>A0AAN9EAL8_CROPI</name>
<dbReference type="AlphaFoldDB" id="A0AAN9EAL8"/>
<dbReference type="Pfam" id="PF23598">
    <property type="entry name" value="LRR_14"/>
    <property type="match status" value="1"/>
</dbReference>
<keyword evidence="7" id="KW-0677">Repeat</keyword>
<evidence type="ECO:0000256" key="5">
    <source>
        <dbReference type="ARBA" id="ARBA00022692"/>
    </source>
</evidence>
<dbReference type="FunFam" id="3.80.10.10:FF:000111">
    <property type="entry name" value="LRR receptor-like serine/threonine-protein kinase ERECTA"/>
    <property type="match status" value="1"/>
</dbReference>
<dbReference type="Gene3D" id="3.80.10.10">
    <property type="entry name" value="Ribonuclease Inhibitor"/>
    <property type="match status" value="2"/>
</dbReference>
<evidence type="ECO:0000256" key="10">
    <source>
        <dbReference type="ARBA" id="ARBA00023170"/>
    </source>
</evidence>
<keyword evidence="11" id="KW-0325">Glycoprotein</keyword>
<dbReference type="FunFam" id="3.80.10.10:FF:000095">
    <property type="entry name" value="LRR receptor-like serine/threonine-protein kinase GSO1"/>
    <property type="match status" value="1"/>
</dbReference>
<keyword evidence="5 12" id="KW-0812">Transmembrane</keyword>
<keyword evidence="3" id="KW-1003">Cell membrane</keyword>
<evidence type="ECO:0000256" key="2">
    <source>
        <dbReference type="ARBA" id="ARBA00009592"/>
    </source>
</evidence>
<feature type="transmembrane region" description="Helical" evidence="12">
    <location>
        <begin position="827"/>
        <end position="847"/>
    </location>
</feature>
<keyword evidence="17" id="KW-1185">Reference proteome</keyword>
<evidence type="ECO:0000256" key="9">
    <source>
        <dbReference type="ARBA" id="ARBA00023136"/>
    </source>
</evidence>
<evidence type="ECO:0000256" key="11">
    <source>
        <dbReference type="ARBA" id="ARBA00023180"/>
    </source>
</evidence>